<dbReference type="EMBL" id="QROP01000023">
    <property type="protein sequence ID" value="RHL36904.1"/>
    <property type="molecule type" value="Genomic_DNA"/>
</dbReference>
<gene>
    <name evidence="1" type="ORF">DW026_09615</name>
</gene>
<sequence>MFGSTKSKLYFLVILGDLDNSHYNHMRDRLGGLGKTHRLMENVFLLSVDVTSKESMSVREVRNKVTGEDLGYCFVIRLNKDFSSAWNLTRENSEYLLSIIEELQDGKTE</sequence>
<comment type="caution">
    <text evidence="1">The sequence shown here is derived from an EMBL/GenBank/DDBJ whole genome shotgun (WGS) entry which is preliminary data.</text>
</comment>
<dbReference type="AlphaFoldDB" id="A0AA92VA94"/>
<reference evidence="1 2" key="1">
    <citation type="submission" date="2018-08" db="EMBL/GenBank/DDBJ databases">
        <title>A genome reference for cultivated species of the human gut microbiota.</title>
        <authorList>
            <person name="Zou Y."/>
            <person name="Xue W."/>
            <person name="Luo G."/>
        </authorList>
    </citation>
    <scope>NUCLEOTIDE SEQUENCE [LARGE SCALE GENOMIC DNA]</scope>
    <source>
        <strain evidence="1 2">AF38-11</strain>
    </source>
</reference>
<dbReference type="Proteomes" id="UP000283672">
    <property type="component" value="Unassembled WGS sequence"/>
</dbReference>
<protein>
    <submittedName>
        <fullName evidence="1">Uncharacterized protein</fullName>
    </submittedName>
</protein>
<proteinExistence type="predicted"/>
<accession>A0AA92VA94</accession>
<name>A0AA92VA94_9BACT</name>
<organism evidence="1 2">
    <name type="scientific">Segatella copri</name>
    <dbReference type="NCBI Taxonomy" id="165179"/>
    <lineage>
        <taxon>Bacteria</taxon>
        <taxon>Pseudomonadati</taxon>
        <taxon>Bacteroidota</taxon>
        <taxon>Bacteroidia</taxon>
        <taxon>Bacteroidales</taxon>
        <taxon>Prevotellaceae</taxon>
        <taxon>Segatella</taxon>
    </lineage>
</organism>
<evidence type="ECO:0000313" key="2">
    <source>
        <dbReference type="Proteomes" id="UP000283672"/>
    </source>
</evidence>
<evidence type="ECO:0000313" key="1">
    <source>
        <dbReference type="EMBL" id="RHL36904.1"/>
    </source>
</evidence>
<dbReference type="RefSeq" id="WP_118416542.1">
    <property type="nucleotide sequence ID" value="NZ_QROP01000023.1"/>
</dbReference>